<comment type="caution">
    <text evidence="2">The sequence shown here is derived from an EMBL/GenBank/DDBJ whole genome shotgun (WGS) entry which is preliminary data.</text>
</comment>
<proteinExistence type="predicted"/>
<sequence length="65" mass="7130">MSIPNPFSWLRRPGRVLPYSFLQLVLVLELALARTSATRRLASPFRLGGGTRPASLRPMANPALA</sequence>
<reference evidence="2 3" key="1">
    <citation type="submission" date="2019-02" db="EMBL/GenBank/DDBJ databases">
        <title>Bacterial novel species isolated from soil.</title>
        <authorList>
            <person name="Jung H.-Y."/>
        </authorList>
    </citation>
    <scope>NUCLEOTIDE SEQUENCE [LARGE SCALE GENOMIC DNA]</scope>
    <source>
        <strain evidence="2 3">1-3-3-3</strain>
    </source>
</reference>
<protein>
    <submittedName>
        <fullName evidence="2">Uncharacterized protein</fullName>
    </submittedName>
</protein>
<organism evidence="2 3">
    <name type="scientific">Hymenobacter persicinus</name>
    <dbReference type="NCBI Taxonomy" id="2025506"/>
    <lineage>
        <taxon>Bacteria</taxon>
        <taxon>Pseudomonadati</taxon>
        <taxon>Bacteroidota</taxon>
        <taxon>Cytophagia</taxon>
        <taxon>Cytophagales</taxon>
        <taxon>Hymenobacteraceae</taxon>
        <taxon>Hymenobacter</taxon>
    </lineage>
</organism>
<gene>
    <name evidence="2" type="ORF">EWM57_06980</name>
</gene>
<evidence type="ECO:0000313" key="2">
    <source>
        <dbReference type="EMBL" id="RYU81313.1"/>
    </source>
</evidence>
<evidence type="ECO:0000313" key="3">
    <source>
        <dbReference type="Proteomes" id="UP000294155"/>
    </source>
</evidence>
<evidence type="ECO:0000256" key="1">
    <source>
        <dbReference type="SAM" id="MobiDB-lite"/>
    </source>
</evidence>
<dbReference type="Proteomes" id="UP000294155">
    <property type="component" value="Unassembled WGS sequence"/>
</dbReference>
<dbReference type="RefSeq" id="WP_129920419.1">
    <property type="nucleotide sequence ID" value="NZ_SEWE01000010.1"/>
</dbReference>
<accession>A0A4Q5LH87</accession>
<keyword evidence="3" id="KW-1185">Reference proteome</keyword>
<name>A0A4Q5LH87_9BACT</name>
<dbReference type="EMBL" id="SEWE01000010">
    <property type="protein sequence ID" value="RYU81313.1"/>
    <property type="molecule type" value="Genomic_DNA"/>
</dbReference>
<feature type="region of interest" description="Disordered" evidence="1">
    <location>
        <begin position="44"/>
        <end position="65"/>
    </location>
</feature>
<dbReference type="AlphaFoldDB" id="A0A4Q5LH87"/>